<evidence type="ECO:0000313" key="2">
    <source>
        <dbReference type="Proteomes" id="UP000636755"/>
    </source>
</evidence>
<sequence>MATKAAEKVTAEGEKIEIDKSQLDSILAQQEEMKATIALLTKQTQRDAEKLEADDREKTEEKRLLQLVKKANEEAEELVEAHIDMGSLKSNKNLELNINGVQSIIPKGQTVTIPKKAKEIIDNAKEQQAIALGIQSKRAKEAEDAIAEERI</sequence>
<gene>
    <name evidence="1" type="ORF">H8R91_10815</name>
</gene>
<keyword evidence="2" id="KW-1185">Reference proteome</keyword>
<name>A0ABR7HNI0_9FIRM</name>
<accession>A0ABR7HNI0</accession>
<protein>
    <submittedName>
        <fullName evidence="1">Uncharacterized protein</fullName>
    </submittedName>
</protein>
<evidence type="ECO:0000313" key="1">
    <source>
        <dbReference type="EMBL" id="MBC5729001.1"/>
    </source>
</evidence>
<reference evidence="1 2" key="1">
    <citation type="submission" date="2020-08" db="EMBL/GenBank/DDBJ databases">
        <title>Genome public.</title>
        <authorList>
            <person name="Liu C."/>
            <person name="Sun Q."/>
        </authorList>
    </citation>
    <scope>NUCLEOTIDE SEQUENCE [LARGE SCALE GENOMIC DNA]</scope>
    <source>
        <strain evidence="1 2">NSJ-71</strain>
    </source>
</reference>
<comment type="caution">
    <text evidence="1">The sequence shown here is derived from an EMBL/GenBank/DDBJ whole genome shotgun (WGS) entry which is preliminary data.</text>
</comment>
<organism evidence="1 2">
    <name type="scientific">Ruminococcus intestinalis</name>
    <dbReference type="NCBI Taxonomy" id="2763066"/>
    <lineage>
        <taxon>Bacteria</taxon>
        <taxon>Bacillati</taxon>
        <taxon>Bacillota</taxon>
        <taxon>Clostridia</taxon>
        <taxon>Eubacteriales</taxon>
        <taxon>Oscillospiraceae</taxon>
        <taxon>Ruminococcus</taxon>
    </lineage>
</organism>
<proteinExistence type="predicted"/>
<dbReference type="RefSeq" id="WP_186936189.1">
    <property type="nucleotide sequence ID" value="NZ_JACOPS010000006.1"/>
</dbReference>
<dbReference type="Proteomes" id="UP000636755">
    <property type="component" value="Unassembled WGS sequence"/>
</dbReference>
<dbReference type="EMBL" id="JACOPS010000006">
    <property type="protein sequence ID" value="MBC5729001.1"/>
    <property type="molecule type" value="Genomic_DNA"/>
</dbReference>